<keyword evidence="2" id="KW-1185">Reference proteome</keyword>
<sequence length="437" mass="49170">MSVQEALMIWFEANGGSINPSIALAQDDEGGQHFRALEDVNIPSSGGLQVCYCPFEVTLSHLNVSESPPAAVRNCSQESVCSKLLGKIPTAAVSYFFLAEQFLKGEESFWAPYIRSLPTESEMQTPLWFDEEDLKWLNGTTLRAHITDPSKSGLEMRRGMWKDQWQQGLEVLKSEGEDVEKFSWELYLWAATIFTSRSFTSSIMMPNEPDNFALLYPLIDSFNHQFGSKVVWDMSNGNFALSITQPVKKGDEVFNNYAPKGNEELLTGYGFCTENNPCDVVAIRIGKPPEPVHAALRAQFPTRFSTPDWSPDEATFFLRGSNHYTGGYQDCSLPCLRGLPPEMYAAIRAILAFSYRTYIEQGEMTDDDLDEASLQAIHDRLSQKRDGILVWDPQLARGPQNQKQAYAKIYREGQLRILSEILSELDSGLADMSQDQE</sequence>
<dbReference type="Proteomes" id="UP000316270">
    <property type="component" value="Chromosome 12"/>
</dbReference>
<evidence type="ECO:0000313" key="1">
    <source>
        <dbReference type="EMBL" id="QDS74808.1"/>
    </source>
</evidence>
<dbReference type="GO" id="GO:0016279">
    <property type="term" value="F:protein-lysine N-methyltransferase activity"/>
    <property type="evidence" value="ECO:0007669"/>
    <property type="project" value="InterPro"/>
</dbReference>
<protein>
    <submittedName>
        <fullName evidence="1">Uncharacterized protein</fullName>
    </submittedName>
</protein>
<accession>A0A517LGN7</accession>
<evidence type="ECO:0000313" key="2">
    <source>
        <dbReference type="Proteomes" id="UP000316270"/>
    </source>
</evidence>
<dbReference type="OrthoDB" id="42889at2759"/>
<dbReference type="AlphaFoldDB" id="A0A517LGN7"/>
<dbReference type="STRING" id="50376.A0A517LGN7"/>
<proteinExistence type="predicted"/>
<dbReference type="InterPro" id="IPR044432">
    <property type="entry name" value="Set10/Efm1_SET"/>
</dbReference>
<gene>
    <name evidence="1" type="ORF">FKW77_002274</name>
</gene>
<dbReference type="PANTHER" id="PTHR13271:SF135">
    <property type="entry name" value="SET DOMAIN PROTEIN (AFU_ORTHOLOGUE AFUA_4G11040)"/>
    <property type="match status" value="1"/>
</dbReference>
<dbReference type="InterPro" id="IPR046341">
    <property type="entry name" value="SET_dom_sf"/>
</dbReference>
<name>A0A517LGN7_9PEZI</name>
<reference evidence="1 2" key="1">
    <citation type="submission" date="2019-07" db="EMBL/GenBank/DDBJ databases">
        <title>Finished genome of Venturia effusa.</title>
        <authorList>
            <person name="Young C.A."/>
            <person name="Cox M.P."/>
            <person name="Ganley A.R.D."/>
            <person name="David W.J."/>
        </authorList>
    </citation>
    <scope>NUCLEOTIDE SEQUENCE [LARGE SCALE GENOMIC DNA]</scope>
    <source>
        <strain evidence="2">albino</strain>
    </source>
</reference>
<dbReference type="Gene3D" id="3.90.1410.10">
    <property type="entry name" value="set domain protein methyltransferase, domain 1"/>
    <property type="match status" value="1"/>
</dbReference>
<organism evidence="1 2">
    <name type="scientific">Venturia effusa</name>
    <dbReference type="NCBI Taxonomy" id="50376"/>
    <lineage>
        <taxon>Eukaryota</taxon>
        <taxon>Fungi</taxon>
        <taxon>Dikarya</taxon>
        <taxon>Ascomycota</taxon>
        <taxon>Pezizomycotina</taxon>
        <taxon>Dothideomycetes</taxon>
        <taxon>Pleosporomycetidae</taxon>
        <taxon>Venturiales</taxon>
        <taxon>Venturiaceae</taxon>
        <taxon>Venturia</taxon>
    </lineage>
</organism>
<dbReference type="PANTHER" id="PTHR13271">
    <property type="entry name" value="UNCHARACTERIZED PUTATIVE METHYLTRANSFERASE"/>
    <property type="match status" value="1"/>
</dbReference>
<dbReference type="CDD" id="cd19180">
    <property type="entry name" value="SET_SpSET10-like"/>
    <property type="match status" value="1"/>
</dbReference>
<dbReference type="InterPro" id="IPR050600">
    <property type="entry name" value="SETD3_SETD6_MTase"/>
</dbReference>
<dbReference type="SUPFAM" id="SSF82199">
    <property type="entry name" value="SET domain"/>
    <property type="match status" value="1"/>
</dbReference>
<dbReference type="EMBL" id="CP042196">
    <property type="protein sequence ID" value="QDS74808.1"/>
    <property type="molecule type" value="Genomic_DNA"/>
</dbReference>